<keyword evidence="3" id="KW-0863">Zinc-finger</keyword>
<reference evidence="12" key="2">
    <citation type="submission" date="2018-05" db="EMBL/GenBank/DDBJ databases">
        <title>OmerRS3 (Oryza meridionalis Reference Sequence Version 3).</title>
        <authorList>
            <person name="Zhang J."/>
            <person name="Kudrna D."/>
            <person name="Lee S."/>
            <person name="Talag J."/>
            <person name="Welchert J."/>
            <person name="Wing R.A."/>
        </authorList>
    </citation>
    <scope>NUCLEOTIDE SEQUENCE [LARGE SCALE GENOMIC DNA]</scope>
    <source>
        <strain evidence="12">OR44</strain>
    </source>
</reference>
<evidence type="ECO:0000313" key="12">
    <source>
        <dbReference type="EnsemblPlants" id="OMERI07G04230.1"/>
    </source>
</evidence>
<feature type="compositionally biased region" description="Low complexity" evidence="9">
    <location>
        <begin position="81"/>
        <end position="91"/>
    </location>
</feature>
<evidence type="ECO:0000256" key="7">
    <source>
        <dbReference type="ARBA" id="ARBA00023163"/>
    </source>
</evidence>
<dbReference type="Pfam" id="PF01429">
    <property type="entry name" value="MBD"/>
    <property type="match status" value="1"/>
</dbReference>
<dbReference type="EnsemblPlants" id="OMERI07G04230.1">
    <property type="protein sequence ID" value="OMERI07G04230.1"/>
    <property type="gene ID" value="OMERI07G04230"/>
</dbReference>
<evidence type="ECO:0000259" key="10">
    <source>
        <dbReference type="PROSITE" id="PS50982"/>
    </source>
</evidence>
<accession>A0A0E0E8F2</accession>
<dbReference type="Pfam" id="PF07496">
    <property type="entry name" value="zf-CW"/>
    <property type="match status" value="1"/>
</dbReference>
<evidence type="ECO:0000256" key="8">
    <source>
        <dbReference type="ARBA" id="ARBA00023242"/>
    </source>
</evidence>
<feature type="domain" description="CW-type" evidence="11">
    <location>
        <begin position="206"/>
        <end position="265"/>
    </location>
</feature>
<evidence type="ECO:0000256" key="3">
    <source>
        <dbReference type="ARBA" id="ARBA00022771"/>
    </source>
</evidence>
<feature type="compositionally biased region" description="Basic and acidic residues" evidence="9">
    <location>
        <begin position="423"/>
        <end position="440"/>
    </location>
</feature>
<feature type="domain" description="MBD" evidence="10">
    <location>
        <begin position="271"/>
        <end position="345"/>
    </location>
</feature>
<dbReference type="PROSITE" id="PS51050">
    <property type="entry name" value="ZF_CW"/>
    <property type="match status" value="1"/>
</dbReference>
<evidence type="ECO:0000256" key="5">
    <source>
        <dbReference type="ARBA" id="ARBA00023015"/>
    </source>
</evidence>
<keyword evidence="13" id="KW-1185">Reference proteome</keyword>
<dbReference type="SMART" id="SM00391">
    <property type="entry name" value="MBD"/>
    <property type="match status" value="1"/>
</dbReference>
<evidence type="ECO:0000256" key="4">
    <source>
        <dbReference type="ARBA" id="ARBA00022833"/>
    </source>
</evidence>
<dbReference type="InterPro" id="IPR001739">
    <property type="entry name" value="Methyl_CpG_DNA-bd"/>
</dbReference>
<evidence type="ECO:0000313" key="13">
    <source>
        <dbReference type="Proteomes" id="UP000008021"/>
    </source>
</evidence>
<feature type="region of interest" description="Disordered" evidence="9">
    <location>
        <begin position="59"/>
        <end position="109"/>
    </location>
</feature>
<dbReference type="SUPFAM" id="SSF54171">
    <property type="entry name" value="DNA-binding domain"/>
    <property type="match status" value="1"/>
</dbReference>
<dbReference type="AlphaFoldDB" id="A0A0E0E8F2"/>
<dbReference type="eggNOG" id="KOG4161">
    <property type="taxonomic scope" value="Eukaryota"/>
</dbReference>
<feature type="compositionally biased region" description="Polar residues" evidence="9">
    <location>
        <begin position="134"/>
        <end position="143"/>
    </location>
</feature>
<feature type="compositionally biased region" description="Basic and acidic residues" evidence="9">
    <location>
        <begin position="389"/>
        <end position="402"/>
    </location>
</feature>
<keyword evidence="5" id="KW-0805">Transcription regulation</keyword>
<feature type="region of interest" description="Disordered" evidence="9">
    <location>
        <begin position="184"/>
        <end position="204"/>
    </location>
</feature>
<dbReference type="GO" id="GO:0005634">
    <property type="term" value="C:nucleus"/>
    <property type="evidence" value="ECO:0007669"/>
    <property type="project" value="UniProtKB-SubCell"/>
</dbReference>
<keyword evidence="2" id="KW-0479">Metal-binding</keyword>
<dbReference type="GO" id="GO:0008270">
    <property type="term" value="F:zinc ion binding"/>
    <property type="evidence" value="ECO:0007669"/>
    <property type="project" value="UniProtKB-KW"/>
</dbReference>
<dbReference type="Gramene" id="OMERI07G04230.2">
    <property type="protein sequence ID" value="OMERI07G04230.2"/>
    <property type="gene ID" value="OMERI07G04230"/>
</dbReference>
<evidence type="ECO:0008006" key="14">
    <source>
        <dbReference type="Google" id="ProtNLM"/>
    </source>
</evidence>
<feature type="region of interest" description="Disordered" evidence="9">
    <location>
        <begin position="382"/>
        <end position="448"/>
    </location>
</feature>
<dbReference type="HOGENOM" id="CLU_061068_1_0_1"/>
<evidence type="ECO:0000259" key="11">
    <source>
        <dbReference type="PROSITE" id="PS51050"/>
    </source>
</evidence>
<keyword evidence="6" id="KW-0238">DNA-binding</keyword>
<comment type="subcellular location">
    <subcellularLocation>
        <location evidence="1">Nucleus</location>
    </subcellularLocation>
</comment>
<dbReference type="Proteomes" id="UP000008021">
    <property type="component" value="Chromosome 7"/>
</dbReference>
<evidence type="ECO:0000256" key="2">
    <source>
        <dbReference type="ARBA" id="ARBA00022723"/>
    </source>
</evidence>
<evidence type="ECO:0000256" key="6">
    <source>
        <dbReference type="ARBA" id="ARBA00023125"/>
    </source>
</evidence>
<reference evidence="12" key="1">
    <citation type="submission" date="2015-04" db="UniProtKB">
        <authorList>
            <consortium name="EnsemblPlants"/>
        </authorList>
    </citation>
    <scope>IDENTIFICATION</scope>
</reference>
<proteinExistence type="predicted"/>
<dbReference type="CDD" id="cd01396">
    <property type="entry name" value="MeCP2_MBD"/>
    <property type="match status" value="1"/>
</dbReference>
<dbReference type="PANTHER" id="PTHR12396:SF0">
    <property type="entry name" value="METHYL-CPG BINDING DOMAIN PROTEIN-LIKE, ISOFORM C"/>
    <property type="match status" value="1"/>
</dbReference>
<dbReference type="PANTHER" id="PTHR12396">
    <property type="entry name" value="METHYL-CPG BINDING PROTEIN, MBD"/>
    <property type="match status" value="1"/>
</dbReference>
<dbReference type="EnsemblPlants" id="OMERI07G04230.2">
    <property type="protein sequence ID" value="OMERI07G04230.2"/>
    <property type="gene ID" value="OMERI07G04230"/>
</dbReference>
<dbReference type="InterPro" id="IPR016177">
    <property type="entry name" value="DNA-bd_dom_sf"/>
</dbReference>
<sequence length="448" mass="49717">MLWIADELSAVISSHDETTPGCATHLCRLGPVNYIFARSRRELRPPLAPLYRCCQAHHRKSRPPCSSSSSWCDPRQAISGEPASPEAAALRSPRRLRRSPSPRAEQGEGAAAAVVVVCPATSAASPANLVQKPMGNSKTPQPSKKSRIMLSDTDGHQLDNDEFSSESASNQMVLFNPETVAKGQDELGENHSPSLQKSANNPNRGMPSIGAFTVQCAKCFKWRLIPTKEKYEEIRECIIQEPFECERAREWRPDVTCNDPEDISQDGSRLWAIDKPNIALPPPGWERQIRIRGEGGTKFADVYYTSPTGRKLRSLVEIDRYLLENPDYVAQGVTLTQFSFQIPRPLRQDYVKKRPKIVNLNDEASVVMTKSVKPEEVSPIAWAAPSVHQEGEAGERASHADEPPEAEELELTRKRKAESPLFEEAHSNHVSDEPKTKLEDTQNGGPSA</sequence>
<dbReference type="Gene3D" id="3.30.890.10">
    <property type="entry name" value="Methyl-cpg-binding Protein 2, Chain A"/>
    <property type="match status" value="1"/>
</dbReference>
<feature type="compositionally biased region" description="Polar residues" evidence="9">
    <location>
        <begin position="191"/>
        <end position="203"/>
    </location>
</feature>
<dbReference type="Gramene" id="OMERI07G04230.1">
    <property type="protein sequence ID" value="OMERI07G04230.1"/>
    <property type="gene ID" value="OMERI07G04230"/>
</dbReference>
<protein>
    <recommendedName>
        <fullName evidence="14">MBD domain-containing protein</fullName>
    </recommendedName>
</protein>
<name>A0A0E0E8F2_9ORYZ</name>
<dbReference type="InterPro" id="IPR011124">
    <property type="entry name" value="Znf_CW"/>
</dbReference>
<evidence type="ECO:0000256" key="1">
    <source>
        <dbReference type="ARBA" id="ARBA00004123"/>
    </source>
</evidence>
<evidence type="ECO:0000256" key="9">
    <source>
        <dbReference type="SAM" id="MobiDB-lite"/>
    </source>
</evidence>
<keyword evidence="7" id="KW-0804">Transcription</keyword>
<dbReference type="PROSITE" id="PS50982">
    <property type="entry name" value="MBD"/>
    <property type="match status" value="1"/>
</dbReference>
<keyword evidence="4" id="KW-0862">Zinc</keyword>
<organism evidence="12">
    <name type="scientific">Oryza meridionalis</name>
    <dbReference type="NCBI Taxonomy" id="40149"/>
    <lineage>
        <taxon>Eukaryota</taxon>
        <taxon>Viridiplantae</taxon>
        <taxon>Streptophyta</taxon>
        <taxon>Embryophyta</taxon>
        <taxon>Tracheophyta</taxon>
        <taxon>Spermatophyta</taxon>
        <taxon>Magnoliopsida</taxon>
        <taxon>Liliopsida</taxon>
        <taxon>Poales</taxon>
        <taxon>Poaceae</taxon>
        <taxon>BOP clade</taxon>
        <taxon>Oryzoideae</taxon>
        <taxon>Oryzeae</taxon>
        <taxon>Oryzinae</taxon>
        <taxon>Oryza</taxon>
    </lineage>
</organism>
<keyword evidence="8" id="KW-0539">Nucleus</keyword>
<dbReference type="STRING" id="40149.A0A0E0E8F2"/>
<feature type="region of interest" description="Disordered" evidence="9">
    <location>
        <begin position="127"/>
        <end position="148"/>
    </location>
</feature>
<dbReference type="GO" id="GO:0003677">
    <property type="term" value="F:DNA binding"/>
    <property type="evidence" value="ECO:0007669"/>
    <property type="project" value="UniProtKB-KW"/>
</dbReference>